<dbReference type="EMBL" id="VJMH01006374">
    <property type="protein sequence ID" value="KAF0690540.1"/>
    <property type="molecule type" value="Genomic_DNA"/>
</dbReference>
<evidence type="ECO:0000313" key="2">
    <source>
        <dbReference type="EMBL" id="KAF0690540.1"/>
    </source>
</evidence>
<proteinExistence type="predicted"/>
<gene>
    <name evidence="2" type="ORF">As57867_018027</name>
</gene>
<feature type="region of interest" description="Disordered" evidence="1">
    <location>
        <begin position="1"/>
        <end position="26"/>
    </location>
</feature>
<comment type="caution">
    <text evidence="2">The sequence shown here is derived from an EMBL/GenBank/DDBJ whole genome shotgun (WGS) entry which is preliminary data.</text>
</comment>
<dbReference type="AlphaFoldDB" id="A0A6A4Y586"/>
<sequence>MSTDELDRGKLAGGRPPDDHLTTAHDMTMLGATDDVQLPPPPDPNESIVVDDVVHVDEPATAVKDSQKKRAPPDDKTFASKEYFEASAGIVYLFVSLGCGIWYCFNLAPSLSNDLWWAGYNLTGYSAFLIDVTNLALTTTKAGSLDIQAPAMTLQKNYTAAMSSTLVYPTYVRRLIMNEHTGLARSITALRGLTGKWSMRMNTQHCWVDFGQVFQVAHTPQRQARCAARYATNAAVYMEATLRNVVWAEFIQVWGGPGSAWEVSVQAALEEKPAGVAWLAATSTARALTTEAQELAYWQSHALATFTQQYQNRWQASITETFVVKNALGMEQELTIKNVPRGAGPWTTVQFFWIPLNDLWSYEGYGRSLVVGASTDFRAPPACCNIELDNGLSDSSGNFPGQSGVLRTALGMYFTTDLFLVAQPAPLQALYAAFQASLFGQLQANDALWTAYNALATTAAVVYPVPPAWRATANDTIQFLGGS</sequence>
<feature type="compositionally biased region" description="Basic and acidic residues" evidence="1">
    <location>
        <begin position="1"/>
        <end position="23"/>
    </location>
</feature>
<accession>A0A6A4Y586</accession>
<reference evidence="2" key="1">
    <citation type="submission" date="2019-06" db="EMBL/GenBank/DDBJ databases">
        <title>Genomics analysis of Aphanomyces spp. identifies a new class of oomycete effector associated with host adaptation.</title>
        <authorList>
            <person name="Gaulin E."/>
        </authorList>
    </citation>
    <scope>NUCLEOTIDE SEQUENCE</scope>
    <source>
        <strain evidence="2">CBS 578.67</strain>
    </source>
</reference>
<name>A0A6A4Y586_9STRA</name>
<protein>
    <submittedName>
        <fullName evidence="2">Uncharacterized protein</fullName>
    </submittedName>
</protein>
<dbReference type="OrthoDB" id="78003at2759"/>
<feature type="non-terminal residue" evidence="2">
    <location>
        <position position="483"/>
    </location>
</feature>
<evidence type="ECO:0000256" key="1">
    <source>
        <dbReference type="SAM" id="MobiDB-lite"/>
    </source>
</evidence>
<organism evidence="2">
    <name type="scientific">Aphanomyces stellatus</name>
    <dbReference type="NCBI Taxonomy" id="120398"/>
    <lineage>
        <taxon>Eukaryota</taxon>
        <taxon>Sar</taxon>
        <taxon>Stramenopiles</taxon>
        <taxon>Oomycota</taxon>
        <taxon>Saprolegniomycetes</taxon>
        <taxon>Saprolegniales</taxon>
        <taxon>Verrucalvaceae</taxon>
        <taxon>Aphanomyces</taxon>
    </lineage>
</organism>